<dbReference type="PANTHER" id="PTHR42643:SF24">
    <property type="entry name" value="IONOTROPIC RECEPTOR 60A"/>
    <property type="match status" value="1"/>
</dbReference>
<evidence type="ECO:0000256" key="5">
    <source>
        <dbReference type="ARBA" id="ARBA00023136"/>
    </source>
</evidence>
<gene>
    <name evidence="9" type="ORF">QE152_g6384</name>
</gene>
<dbReference type="Gene3D" id="1.10.287.70">
    <property type="match status" value="1"/>
</dbReference>
<dbReference type="PANTHER" id="PTHR42643">
    <property type="entry name" value="IONOTROPIC RECEPTOR 20A-RELATED"/>
    <property type="match status" value="1"/>
</dbReference>
<dbReference type="AlphaFoldDB" id="A0AAW1MJB3"/>
<accession>A0AAW1MJB3</accession>
<keyword evidence="3 8" id="KW-0812">Transmembrane</keyword>
<dbReference type="SUPFAM" id="SSF53850">
    <property type="entry name" value="Periplasmic binding protein-like II"/>
    <property type="match status" value="1"/>
</dbReference>
<name>A0AAW1MJB3_POPJA</name>
<keyword evidence="6" id="KW-0675">Receptor</keyword>
<keyword evidence="4 8" id="KW-1133">Transmembrane helix</keyword>
<feature type="transmembrane region" description="Helical" evidence="8">
    <location>
        <begin position="400"/>
        <end position="420"/>
    </location>
</feature>
<evidence type="ECO:0000256" key="4">
    <source>
        <dbReference type="ARBA" id="ARBA00022989"/>
    </source>
</evidence>
<dbReference type="InterPro" id="IPR052192">
    <property type="entry name" value="Insect_Ionotropic_Sensory_Rcpt"/>
</dbReference>
<organism evidence="9 10">
    <name type="scientific">Popillia japonica</name>
    <name type="common">Japanese beetle</name>
    <dbReference type="NCBI Taxonomy" id="7064"/>
    <lineage>
        <taxon>Eukaryota</taxon>
        <taxon>Metazoa</taxon>
        <taxon>Ecdysozoa</taxon>
        <taxon>Arthropoda</taxon>
        <taxon>Hexapoda</taxon>
        <taxon>Insecta</taxon>
        <taxon>Pterygota</taxon>
        <taxon>Neoptera</taxon>
        <taxon>Endopterygota</taxon>
        <taxon>Coleoptera</taxon>
        <taxon>Polyphaga</taxon>
        <taxon>Scarabaeiformia</taxon>
        <taxon>Scarabaeidae</taxon>
        <taxon>Rutelinae</taxon>
        <taxon>Popillia</taxon>
    </lineage>
</organism>
<protein>
    <recommendedName>
        <fullName evidence="11">Ionotropic receptor</fullName>
    </recommendedName>
</protein>
<dbReference type="Gene3D" id="3.40.190.10">
    <property type="entry name" value="Periplasmic binding protein-like II"/>
    <property type="match status" value="1"/>
</dbReference>
<evidence type="ECO:0000313" key="9">
    <source>
        <dbReference type="EMBL" id="KAK9746101.1"/>
    </source>
</evidence>
<keyword evidence="10" id="KW-1185">Reference proteome</keyword>
<evidence type="ECO:0000256" key="3">
    <source>
        <dbReference type="ARBA" id="ARBA00022692"/>
    </source>
</evidence>
<evidence type="ECO:0000256" key="2">
    <source>
        <dbReference type="ARBA" id="ARBA00022475"/>
    </source>
</evidence>
<reference evidence="9 10" key="1">
    <citation type="journal article" date="2024" name="BMC Genomics">
        <title>De novo assembly and annotation of Popillia japonica's genome with initial clues to its potential as an invasive pest.</title>
        <authorList>
            <person name="Cucini C."/>
            <person name="Boschi S."/>
            <person name="Funari R."/>
            <person name="Cardaioli E."/>
            <person name="Iannotti N."/>
            <person name="Marturano G."/>
            <person name="Paoli F."/>
            <person name="Bruttini M."/>
            <person name="Carapelli A."/>
            <person name="Frati F."/>
            <person name="Nardi F."/>
        </authorList>
    </citation>
    <scope>NUCLEOTIDE SEQUENCE [LARGE SCALE GENOMIC DNA]</scope>
    <source>
        <strain evidence="9">DMR45628</strain>
    </source>
</reference>
<keyword evidence="7" id="KW-0325">Glycoprotein</keyword>
<comment type="subcellular location">
    <subcellularLocation>
        <location evidence="1">Cell membrane</location>
        <topology evidence="1">Multi-pass membrane protein</topology>
    </subcellularLocation>
</comment>
<dbReference type="GO" id="GO:0005886">
    <property type="term" value="C:plasma membrane"/>
    <property type="evidence" value="ECO:0007669"/>
    <property type="project" value="UniProtKB-SubCell"/>
</dbReference>
<evidence type="ECO:0000256" key="1">
    <source>
        <dbReference type="ARBA" id="ARBA00004651"/>
    </source>
</evidence>
<keyword evidence="2" id="KW-1003">Cell membrane</keyword>
<sequence length="628" mass="73078">MLRHFLIMSVVVCLDVKILLNGNGKKSEILKQFYNYEVIVHYDNITYEEMDDFYDINSENFPVMLLFNYNTVNFELTRPHGYRFLNLVYLTNPFDFEQFSTLNIRYVDVVLFVVKDLDINPNVQTNYQLKNLWTQNGLNNSGSVILYDIRKDDFYCVRFYFGEMSGLLNKITVDFYCVRFYFGEMSGLLNKITVTGNDSEVATLPDLPSYINEFVDFNGHIFYVAYYPYAPFIWCESKIVDGPGCNVKGIEGNILLLLSKYLNFTFVMKHAQSQTSDSIWRDMIEDVHYGQRDWAVGGMSTSSERMQLVDFTTMLHMESYTTFYVSPEIQTATWDGAFRPFKFNTWIQLFIEIVCIGITIKIIAVFYKLTQYLHFTDSLSIPFYVILEQSVLPNLRTRVFNLKLILSIWFLMSIIITTAYRSKLASTMIKPVRKEPGSILDLYNEGYTFQVNTEDWSVLQENLQESTDQRYVNIIDRCNNELTFCEALAATLQGEVAIIDEDTPMQYIILESCHNYTRQQMSRFRLATDYLFPSVHAWPVRYGAPFKQRFSFTLQRLRLVDSGIIEYWYKSLISRPISKSNSYQGGSSSHYDVLKLSNVYGPLAMLLGGELLSVIVFAGEILYSKYLK</sequence>
<evidence type="ECO:0000256" key="6">
    <source>
        <dbReference type="ARBA" id="ARBA00023170"/>
    </source>
</evidence>
<comment type="caution">
    <text evidence="9">The sequence shown here is derived from an EMBL/GenBank/DDBJ whole genome shotgun (WGS) entry which is preliminary data.</text>
</comment>
<dbReference type="EMBL" id="JASPKY010000042">
    <property type="protein sequence ID" value="KAK9746101.1"/>
    <property type="molecule type" value="Genomic_DNA"/>
</dbReference>
<evidence type="ECO:0000313" key="10">
    <source>
        <dbReference type="Proteomes" id="UP001458880"/>
    </source>
</evidence>
<proteinExistence type="predicted"/>
<dbReference type="Proteomes" id="UP001458880">
    <property type="component" value="Unassembled WGS sequence"/>
</dbReference>
<evidence type="ECO:0008006" key="11">
    <source>
        <dbReference type="Google" id="ProtNLM"/>
    </source>
</evidence>
<keyword evidence="5 8" id="KW-0472">Membrane</keyword>
<evidence type="ECO:0000256" key="7">
    <source>
        <dbReference type="ARBA" id="ARBA00023180"/>
    </source>
</evidence>
<evidence type="ECO:0000256" key="8">
    <source>
        <dbReference type="SAM" id="Phobius"/>
    </source>
</evidence>
<feature type="transmembrane region" description="Helical" evidence="8">
    <location>
        <begin position="349"/>
        <end position="369"/>
    </location>
</feature>